<dbReference type="InterPro" id="IPR036105">
    <property type="entry name" value="DiNase_FeMo-co_biosyn_sf"/>
</dbReference>
<dbReference type="EMBL" id="JAAYUN010000131">
    <property type="protein sequence ID" value="NLJ22997.1"/>
    <property type="molecule type" value="Genomic_DNA"/>
</dbReference>
<dbReference type="RefSeq" id="WP_013718570.1">
    <property type="nucleotide sequence ID" value="NZ_CAJYDL010000001.1"/>
</dbReference>
<organism evidence="3 4">
    <name type="scientific">Methanothrix soehngenii</name>
    <name type="common">Methanosaeta concilii</name>
    <dbReference type="NCBI Taxonomy" id="2223"/>
    <lineage>
        <taxon>Archaea</taxon>
        <taxon>Methanobacteriati</taxon>
        <taxon>Methanobacteriota</taxon>
        <taxon>Stenosarchaea group</taxon>
        <taxon>Methanomicrobia</taxon>
        <taxon>Methanotrichales</taxon>
        <taxon>Methanotrichaceae</taxon>
        <taxon>Methanothrix</taxon>
    </lineage>
</organism>
<dbReference type="AlphaFoldDB" id="A0A7K4AJ44"/>
<dbReference type="Proteomes" id="UP000544742">
    <property type="component" value="Unassembled WGS sequence"/>
</dbReference>
<dbReference type="InterPro" id="IPR033913">
    <property type="entry name" value="MTH1175_dom"/>
</dbReference>
<protein>
    <submittedName>
        <fullName evidence="3">Dinitrogenase iron-molybdenum cofactor biosynthesis protein</fullName>
    </submittedName>
</protein>
<evidence type="ECO:0000256" key="1">
    <source>
        <dbReference type="SAM" id="MobiDB-lite"/>
    </source>
</evidence>
<dbReference type="GeneID" id="10460417"/>
<reference evidence="3 4" key="1">
    <citation type="journal article" date="2020" name="Biotechnol. Biofuels">
        <title>New insights from the biogas microbiome by comprehensive genome-resolved metagenomics of nearly 1600 species originating from multiple anaerobic digesters.</title>
        <authorList>
            <person name="Campanaro S."/>
            <person name="Treu L."/>
            <person name="Rodriguez-R L.M."/>
            <person name="Kovalovszki A."/>
            <person name="Ziels R.M."/>
            <person name="Maus I."/>
            <person name="Zhu X."/>
            <person name="Kougias P.G."/>
            <person name="Basile A."/>
            <person name="Luo G."/>
            <person name="Schluter A."/>
            <person name="Konstantinidis K.T."/>
            <person name="Angelidaki I."/>
        </authorList>
    </citation>
    <scope>NUCLEOTIDE SEQUENCE [LARGE SCALE GENOMIC DNA]</scope>
    <source>
        <strain evidence="3">AS27yjCOA_157</strain>
    </source>
</reference>
<comment type="caution">
    <text evidence="3">The sequence shown here is derived from an EMBL/GenBank/DDBJ whole genome shotgun (WGS) entry which is preliminary data.</text>
</comment>
<feature type="compositionally biased region" description="Gly residues" evidence="1">
    <location>
        <begin position="121"/>
        <end position="159"/>
    </location>
</feature>
<accession>A0A7K4AJ44</accession>
<dbReference type="Pfam" id="PF02579">
    <property type="entry name" value="Nitro_FeMo-Co"/>
    <property type="match status" value="1"/>
</dbReference>
<feature type="domain" description="Dinitrogenase iron-molybdenum cofactor biosynthesis" evidence="2">
    <location>
        <begin position="13"/>
        <end position="103"/>
    </location>
</feature>
<evidence type="ECO:0000259" key="2">
    <source>
        <dbReference type="Pfam" id="PF02579"/>
    </source>
</evidence>
<dbReference type="Gene3D" id="3.30.420.130">
    <property type="entry name" value="Dinitrogenase iron-molybdenum cofactor biosynthesis domain"/>
    <property type="match status" value="1"/>
</dbReference>
<dbReference type="PANTHER" id="PTHR42983">
    <property type="entry name" value="DINITROGENASE IRON-MOLYBDENUM COFACTOR PROTEIN-RELATED"/>
    <property type="match status" value="1"/>
</dbReference>
<name>A0A7K4AJ44_METSH</name>
<evidence type="ECO:0000313" key="3">
    <source>
        <dbReference type="EMBL" id="NLJ22997.1"/>
    </source>
</evidence>
<feature type="region of interest" description="Disordered" evidence="1">
    <location>
        <begin position="115"/>
        <end position="159"/>
    </location>
</feature>
<dbReference type="OMA" id="QFCIDQG"/>
<dbReference type="CDD" id="cd00851">
    <property type="entry name" value="MTH1175"/>
    <property type="match status" value="1"/>
</dbReference>
<sequence>MKVSVTAGASGLDAPMDPRFGRCPFFVIVDTESMSEISIANSNVNATSGAGIQAAQEIARQGAAALITGNVGPNAMQTLSAANIDVYQYQGAGSVRDVVEKFKRGELQKIAGASVPAHAGMGPGGQGGQGMGRGGGAGRGGGQGMGRGGGRGAGRGGQF</sequence>
<dbReference type="PANTHER" id="PTHR42983:SF1">
    <property type="entry name" value="IRON-MOLYBDENUM PROTEIN"/>
    <property type="match status" value="1"/>
</dbReference>
<gene>
    <name evidence="3" type="ORF">GX426_07805</name>
</gene>
<evidence type="ECO:0000313" key="4">
    <source>
        <dbReference type="Proteomes" id="UP000544742"/>
    </source>
</evidence>
<proteinExistence type="predicted"/>
<dbReference type="SUPFAM" id="SSF53146">
    <property type="entry name" value="Nitrogenase accessory factor-like"/>
    <property type="match status" value="1"/>
</dbReference>
<dbReference type="InterPro" id="IPR003731">
    <property type="entry name" value="Di-Nase_FeMo-co_biosynth"/>
</dbReference>